<evidence type="ECO:0000313" key="1">
    <source>
        <dbReference type="EMBL" id="GFD52799.1"/>
    </source>
</evidence>
<gene>
    <name evidence="1" type="ORF">Tci_924768</name>
</gene>
<feature type="non-terminal residue" evidence="1">
    <location>
        <position position="1"/>
    </location>
</feature>
<accession>A0A699X022</accession>
<sequence length="105" mass="11579">DDKPTAQTIFMANLSSAVSLLQQAGPSNVSILSEVLNLENAINHHEIPNEVQQTSVLDSDSADMGNRNVIPYEQYVKDNEESVVPSGASYVQYDDYMLLENNAYV</sequence>
<dbReference type="EMBL" id="BKCJ011786457">
    <property type="protein sequence ID" value="GFD52799.1"/>
    <property type="molecule type" value="Genomic_DNA"/>
</dbReference>
<organism evidence="1">
    <name type="scientific">Tanacetum cinerariifolium</name>
    <name type="common">Dalmatian daisy</name>
    <name type="synonym">Chrysanthemum cinerariifolium</name>
    <dbReference type="NCBI Taxonomy" id="118510"/>
    <lineage>
        <taxon>Eukaryota</taxon>
        <taxon>Viridiplantae</taxon>
        <taxon>Streptophyta</taxon>
        <taxon>Embryophyta</taxon>
        <taxon>Tracheophyta</taxon>
        <taxon>Spermatophyta</taxon>
        <taxon>Magnoliopsida</taxon>
        <taxon>eudicotyledons</taxon>
        <taxon>Gunneridae</taxon>
        <taxon>Pentapetalae</taxon>
        <taxon>asterids</taxon>
        <taxon>campanulids</taxon>
        <taxon>Asterales</taxon>
        <taxon>Asteraceae</taxon>
        <taxon>Asteroideae</taxon>
        <taxon>Anthemideae</taxon>
        <taxon>Anthemidinae</taxon>
        <taxon>Tanacetum</taxon>
    </lineage>
</organism>
<feature type="non-terminal residue" evidence="1">
    <location>
        <position position="105"/>
    </location>
</feature>
<proteinExistence type="predicted"/>
<reference evidence="1" key="1">
    <citation type="journal article" date="2019" name="Sci. Rep.">
        <title>Draft genome of Tanacetum cinerariifolium, the natural source of mosquito coil.</title>
        <authorList>
            <person name="Yamashiro T."/>
            <person name="Shiraishi A."/>
            <person name="Satake H."/>
            <person name="Nakayama K."/>
        </authorList>
    </citation>
    <scope>NUCLEOTIDE SEQUENCE</scope>
</reference>
<name>A0A699X022_TANCI</name>
<comment type="caution">
    <text evidence="1">The sequence shown here is derived from an EMBL/GenBank/DDBJ whole genome shotgun (WGS) entry which is preliminary data.</text>
</comment>
<dbReference type="AlphaFoldDB" id="A0A699X022"/>
<protein>
    <submittedName>
        <fullName evidence="1">Uncharacterized protein</fullName>
    </submittedName>
</protein>